<proteinExistence type="predicted"/>
<gene>
    <name evidence="1" type="ORF">GCM10017581_093780</name>
</gene>
<evidence type="ECO:0000313" key="1">
    <source>
        <dbReference type="EMBL" id="GLL07624.1"/>
    </source>
</evidence>
<organism evidence="1 2">
    <name type="scientific">Dactylosporangium matsuzakiense</name>
    <dbReference type="NCBI Taxonomy" id="53360"/>
    <lineage>
        <taxon>Bacteria</taxon>
        <taxon>Bacillati</taxon>
        <taxon>Actinomycetota</taxon>
        <taxon>Actinomycetes</taxon>
        <taxon>Micromonosporales</taxon>
        <taxon>Micromonosporaceae</taxon>
        <taxon>Dactylosporangium</taxon>
    </lineage>
</organism>
<dbReference type="Proteomes" id="UP001143480">
    <property type="component" value="Unassembled WGS sequence"/>
</dbReference>
<keyword evidence="2" id="KW-1185">Reference proteome</keyword>
<comment type="caution">
    <text evidence="1">The sequence shown here is derived from an EMBL/GenBank/DDBJ whole genome shotgun (WGS) entry which is preliminary data.</text>
</comment>
<dbReference type="EMBL" id="BSFP01000104">
    <property type="protein sequence ID" value="GLL07624.1"/>
    <property type="molecule type" value="Genomic_DNA"/>
</dbReference>
<sequence>MLSVVVSADLARTRVAAQLLAWGGLSVTSFASAGTEVPDLAEFVPALRRIDVGGGPRAKPGGRGGSLRVRDVGQWIAQPAEDYDPARLAAVWAATAMRPSGTSRRYGCARRSARS</sequence>
<reference evidence="1" key="1">
    <citation type="journal article" date="2014" name="Int. J. Syst. Evol. Microbiol.">
        <title>Complete genome sequence of Corynebacterium casei LMG S-19264T (=DSM 44701T), isolated from a smear-ripened cheese.</title>
        <authorList>
            <consortium name="US DOE Joint Genome Institute (JGI-PGF)"/>
            <person name="Walter F."/>
            <person name="Albersmeier A."/>
            <person name="Kalinowski J."/>
            <person name="Ruckert C."/>
        </authorList>
    </citation>
    <scope>NUCLEOTIDE SEQUENCE</scope>
    <source>
        <strain evidence="1">VKM Ac-1321</strain>
    </source>
</reference>
<dbReference type="AlphaFoldDB" id="A0A9W6KVT9"/>
<evidence type="ECO:0000313" key="2">
    <source>
        <dbReference type="Proteomes" id="UP001143480"/>
    </source>
</evidence>
<name>A0A9W6KVT9_9ACTN</name>
<accession>A0A9W6KVT9</accession>
<reference evidence="1" key="2">
    <citation type="submission" date="2023-01" db="EMBL/GenBank/DDBJ databases">
        <authorList>
            <person name="Sun Q."/>
            <person name="Evtushenko L."/>
        </authorList>
    </citation>
    <scope>NUCLEOTIDE SEQUENCE</scope>
    <source>
        <strain evidence="1">VKM Ac-1321</strain>
    </source>
</reference>
<protein>
    <submittedName>
        <fullName evidence="1">Uncharacterized protein</fullName>
    </submittedName>
</protein>